<reference evidence="2" key="1">
    <citation type="journal article" date="2020" name="mSystems">
        <title>Genome- and Community-Level Interaction Insights into Carbon Utilization and Element Cycling Functions of Hydrothermarchaeota in Hydrothermal Sediment.</title>
        <authorList>
            <person name="Zhou Z."/>
            <person name="Liu Y."/>
            <person name="Xu W."/>
            <person name="Pan J."/>
            <person name="Luo Z.H."/>
            <person name="Li M."/>
        </authorList>
    </citation>
    <scope>NUCLEOTIDE SEQUENCE [LARGE SCALE GENOMIC DNA]</scope>
    <source>
        <strain evidence="2">HyVt-493</strain>
    </source>
</reference>
<organism evidence="2">
    <name type="scientific">Leucothrix mucor</name>
    <dbReference type="NCBI Taxonomy" id="45248"/>
    <lineage>
        <taxon>Bacteria</taxon>
        <taxon>Pseudomonadati</taxon>
        <taxon>Pseudomonadota</taxon>
        <taxon>Gammaproteobacteria</taxon>
        <taxon>Thiotrichales</taxon>
        <taxon>Thiotrichaceae</taxon>
        <taxon>Leucothrix</taxon>
    </lineage>
</organism>
<evidence type="ECO:0000256" key="1">
    <source>
        <dbReference type="SAM" id="MobiDB-lite"/>
    </source>
</evidence>
<dbReference type="Gene3D" id="3.20.20.70">
    <property type="entry name" value="Aldolase class I"/>
    <property type="match status" value="1"/>
</dbReference>
<dbReference type="AlphaFoldDB" id="A0A7V2T0R2"/>
<dbReference type="Gene3D" id="2.60.40.10">
    <property type="entry name" value="Immunoglobulins"/>
    <property type="match status" value="1"/>
</dbReference>
<gene>
    <name evidence="2" type="ORF">ENJ51_00200</name>
</gene>
<evidence type="ECO:0000313" key="2">
    <source>
        <dbReference type="EMBL" id="HFC91211.1"/>
    </source>
</evidence>
<protein>
    <submittedName>
        <fullName evidence="2">Uncharacterized protein</fullName>
    </submittedName>
</protein>
<name>A0A7V2T0R2_LEUMU</name>
<proteinExistence type="predicted"/>
<dbReference type="PROSITE" id="PS51257">
    <property type="entry name" value="PROKAR_LIPOPROTEIN"/>
    <property type="match status" value="1"/>
</dbReference>
<dbReference type="EMBL" id="DRMS01000007">
    <property type="protein sequence ID" value="HFC91211.1"/>
    <property type="molecule type" value="Genomic_DNA"/>
</dbReference>
<sequence>MTTIKNNFIPLLSSTIFFSLLTACGSGSSDEKPNKTPAATNKQQPPQPRQITQQQPHKLADKQLRKAYKLSRGSGSGITLSSNESSITLTYTGNNISGDQNFQFFLHADNDTSVGLQSTLLWDKLGAEYLVENGTLYKSTANNAGWNWRAVSSNLPHSVTATSFSVTIDKSLLDNLSPDVFVGFISRNSSWQLSSFYPESGTIAAFNITTPPPKARGPMAGINSSSKYLIYYGVDYSQQTIDRMKNFDVVVLHPNRVGMTPAIVKELQDAGVSYVLGYISVGEDLPSSDELPIVRQGKGPVYRDENTQELVQQNQGVASFYVDSVYDNNLKHYIHDNVADTNGTFGGYFINPNSDWNWVLNEMRIGGNPQIFTQRNHIAGLKQIAGQRDANNLTDRTTNFGFDGFFLDTVDTAGPYTAIGWYPWVAEGMQQTIKFISDSYPDKTILANRGSFYYQAGLHNTTYDIRPVDYSISPYINAMLFESYMLDSNGAHTGVSPFFNDNDINVAPKLMTEANRPDGFTITHMDYKMNRPASLYDQLFTKVVKENGWVSYLSLNGYIENVDLEFAQKLDDQNLMQDTAPPVWMHTGRFAHDNKAPRVGVQKLKKGNAAGEVIVLWDSAKDQSWPVKYNIAIATQPDFSDQIIHKHVAFKKNPAWNIDPANNVANQFTLTGLEEKIYYVRVTAEDSSTNNLEDSNTHTLLINLTPAISNPVTQAPSLDGNLDEWQALQSFGTDGKDMPTATALDWKQAWMAHDDNTLYLAYEYHNPLQMSWGHITYIDTDTNRNTGFTGGGDTMPIGVEYMLQEYRLWKYTGNGTNWSWEFVAETARTWGLYNAEMHLPRTWIGNPGRVDLYYEANNYAIGETSIDLFPNTAISGKDFFSYSFE</sequence>
<dbReference type="InterPro" id="IPR013783">
    <property type="entry name" value="Ig-like_fold"/>
</dbReference>
<dbReference type="InterPro" id="IPR013785">
    <property type="entry name" value="Aldolase_TIM"/>
</dbReference>
<comment type="caution">
    <text evidence="2">The sequence shown here is derived from an EMBL/GenBank/DDBJ whole genome shotgun (WGS) entry which is preliminary data.</text>
</comment>
<accession>A0A7V2T0R2</accession>
<dbReference type="Proteomes" id="UP000885750">
    <property type="component" value="Unassembled WGS sequence"/>
</dbReference>
<dbReference type="InterPro" id="IPR017853">
    <property type="entry name" value="GH"/>
</dbReference>
<dbReference type="SUPFAM" id="SSF51445">
    <property type="entry name" value="(Trans)glycosidases"/>
    <property type="match status" value="1"/>
</dbReference>
<feature type="region of interest" description="Disordered" evidence="1">
    <location>
        <begin position="28"/>
        <end position="58"/>
    </location>
</feature>
<dbReference type="SUPFAM" id="SSF49344">
    <property type="entry name" value="CBD9-like"/>
    <property type="match status" value="1"/>
</dbReference>